<dbReference type="Proteomes" id="UP001172386">
    <property type="component" value="Unassembled WGS sequence"/>
</dbReference>
<protein>
    <submittedName>
        <fullName evidence="1">Actin-like protein arp8</fullName>
    </submittedName>
</protein>
<accession>A0ACC2ZR91</accession>
<name>A0ACC2ZR91_9EURO</name>
<organism evidence="1 2">
    <name type="scientific">Neophaeococcomyces mojaviensis</name>
    <dbReference type="NCBI Taxonomy" id="3383035"/>
    <lineage>
        <taxon>Eukaryota</taxon>
        <taxon>Fungi</taxon>
        <taxon>Dikarya</taxon>
        <taxon>Ascomycota</taxon>
        <taxon>Pezizomycotina</taxon>
        <taxon>Eurotiomycetes</taxon>
        <taxon>Chaetothyriomycetidae</taxon>
        <taxon>Chaetothyriales</taxon>
        <taxon>Chaetothyriales incertae sedis</taxon>
        <taxon>Neophaeococcomyces</taxon>
    </lineage>
</organism>
<gene>
    <name evidence="1" type="primary">ARP8</name>
    <name evidence="1" type="ORF">H2198_010641</name>
</gene>
<evidence type="ECO:0000313" key="1">
    <source>
        <dbReference type="EMBL" id="KAJ9650038.1"/>
    </source>
</evidence>
<keyword evidence="2" id="KW-1185">Reference proteome</keyword>
<reference evidence="1" key="1">
    <citation type="submission" date="2022-10" db="EMBL/GenBank/DDBJ databases">
        <title>Culturing micro-colonial fungi from biological soil crusts in the Mojave desert and describing Neophaeococcomyces mojavensis, and introducing the new genera and species Taxawa tesnikishii.</title>
        <authorList>
            <person name="Kurbessoian T."/>
            <person name="Stajich J.E."/>
        </authorList>
    </citation>
    <scope>NUCLEOTIDE SEQUENCE</scope>
    <source>
        <strain evidence="1">JES_112</strain>
    </source>
</reference>
<sequence length="750" mass="84793">MVGKKSGKALLREEGLERTDNNMEQTSWPVIQPINQKNYYVDFLKRDEQFLAVRTQQEEARNKMIKHAKDRDRALAQGRQIGPDGDVDMDEEEEEEEEEEDELSAGNKTIVIHPGSQNLRIGLASDLLPKSIPMVIARRANTSESEEDMGEPMPKRRKLDDGKVEPVPEKRFGEEFATKFVAASNELKVRMRMNKRKVLPQSRDMVTSYNRRATYDTINEHNDTMHIDWTDVGKEPEYVAGRAALRIPDLSKPRYKLYWPIQHGWINERDYDSIRNIYNDIQLIIEDSVRTELKLDLRTRKDWAQYNCVIVIPDYYERTYVTSLLDLAIQDLGVARVCFIQESLAASFGAGFTTTCIVDIGAQKTSICCVEDGMVIDNSRVNLKYGGQDVTDSFVKMIIYNHFPYADVNLKRRYDFLLVEELKSKFSTIAEADISVQLYDFHVRAPGQDTRKYTFKIYDEVALPTLALFKPETFDDHKGKLIGRRKLISRSYDLYDGKPNDPTSTAQNEILKAIAPADLPPEPQKLLFAKINGLNGIKDESDSRRPSIARVQDLDPGTPLASGASSPVRKLNELTPQPDSTLHENGNGVGTPNPDESFLKIGQPGDDTLMLDSAEHTNTFDPLALERRDDILPIYPLANAITSSINHAARGSSSKTRDLYQSLLLIGGASKVNGLGPHLEQTLVGLLADTGYSRDIVVNRPPRDLDSEVVVWKGGAVFGRMSRTNDSWVTPFLYERLGERVLASKLMWAW</sequence>
<comment type="caution">
    <text evidence="1">The sequence shown here is derived from an EMBL/GenBank/DDBJ whole genome shotgun (WGS) entry which is preliminary data.</text>
</comment>
<evidence type="ECO:0000313" key="2">
    <source>
        <dbReference type="Proteomes" id="UP001172386"/>
    </source>
</evidence>
<dbReference type="EMBL" id="JAPDRQ010000397">
    <property type="protein sequence ID" value="KAJ9650038.1"/>
    <property type="molecule type" value="Genomic_DNA"/>
</dbReference>
<proteinExistence type="predicted"/>